<dbReference type="Pfam" id="PF07690">
    <property type="entry name" value="MFS_1"/>
    <property type="match status" value="1"/>
</dbReference>
<feature type="transmembrane region" description="Helical" evidence="6">
    <location>
        <begin position="129"/>
        <end position="151"/>
    </location>
</feature>
<proteinExistence type="predicted"/>
<gene>
    <name evidence="8" type="ORF">SAMN04489718_2354</name>
</gene>
<evidence type="ECO:0000256" key="5">
    <source>
        <dbReference type="ARBA" id="ARBA00023136"/>
    </source>
</evidence>
<evidence type="ECO:0000256" key="4">
    <source>
        <dbReference type="ARBA" id="ARBA00022989"/>
    </source>
</evidence>
<protein>
    <submittedName>
        <fullName evidence="8">Sugar phosphate permease</fullName>
    </submittedName>
</protein>
<dbReference type="GO" id="GO:0022857">
    <property type="term" value="F:transmembrane transporter activity"/>
    <property type="evidence" value="ECO:0007669"/>
    <property type="project" value="InterPro"/>
</dbReference>
<keyword evidence="2" id="KW-0813">Transport</keyword>
<feature type="transmembrane region" description="Helical" evidence="6">
    <location>
        <begin position="290"/>
        <end position="312"/>
    </location>
</feature>
<organism evidence="8 9">
    <name type="scientific">Actinopolyspora saharensis</name>
    <dbReference type="NCBI Taxonomy" id="995062"/>
    <lineage>
        <taxon>Bacteria</taxon>
        <taxon>Bacillati</taxon>
        <taxon>Actinomycetota</taxon>
        <taxon>Actinomycetes</taxon>
        <taxon>Actinopolysporales</taxon>
        <taxon>Actinopolysporaceae</taxon>
        <taxon>Actinopolyspora</taxon>
    </lineage>
</organism>
<dbReference type="AlphaFoldDB" id="A0A1H1E3U3"/>
<dbReference type="STRING" id="995062.SAMN04489718_2354"/>
<feature type="transmembrane region" description="Helical" evidence="6">
    <location>
        <begin position="324"/>
        <end position="343"/>
    </location>
</feature>
<feature type="transmembrane region" description="Helical" evidence="6">
    <location>
        <begin position="257"/>
        <end position="278"/>
    </location>
</feature>
<dbReference type="GO" id="GO:0005886">
    <property type="term" value="C:plasma membrane"/>
    <property type="evidence" value="ECO:0007669"/>
    <property type="project" value="UniProtKB-SubCell"/>
</dbReference>
<dbReference type="Gene3D" id="1.20.1250.20">
    <property type="entry name" value="MFS general substrate transporter like domains"/>
    <property type="match status" value="2"/>
</dbReference>
<name>A0A1H1E3U3_9ACTN</name>
<dbReference type="PANTHER" id="PTHR43791:SF100">
    <property type="entry name" value="SUGAR TRANSPORTER"/>
    <property type="match status" value="1"/>
</dbReference>
<feature type="transmembrane region" description="Helical" evidence="6">
    <location>
        <begin position="105"/>
        <end position="123"/>
    </location>
</feature>
<feature type="transmembrane region" description="Helical" evidence="6">
    <location>
        <begin position="163"/>
        <end position="182"/>
    </location>
</feature>
<evidence type="ECO:0000256" key="1">
    <source>
        <dbReference type="ARBA" id="ARBA00004651"/>
    </source>
</evidence>
<dbReference type="InterPro" id="IPR036259">
    <property type="entry name" value="MFS_trans_sf"/>
</dbReference>
<accession>A0A1H1E3U3</accession>
<evidence type="ECO:0000313" key="8">
    <source>
        <dbReference type="EMBL" id="SDQ83149.1"/>
    </source>
</evidence>
<dbReference type="InterPro" id="IPR020846">
    <property type="entry name" value="MFS_dom"/>
</dbReference>
<feature type="transmembrane region" description="Helical" evidence="6">
    <location>
        <begin position="71"/>
        <end position="93"/>
    </location>
</feature>
<evidence type="ECO:0000313" key="9">
    <source>
        <dbReference type="Proteomes" id="UP000199301"/>
    </source>
</evidence>
<feature type="transmembrane region" description="Helical" evidence="6">
    <location>
        <begin position="415"/>
        <end position="434"/>
    </location>
</feature>
<feature type="transmembrane region" description="Helical" evidence="6">
    <location>
        <begin position="35"/>
        <end position="51"/>
    </location>
</feature>
<dbReference type="Proteomes" id="UP000199301">
    <property type="component" value="Unassembled WGS sequence"/>
</dbReference>
<dbReference type="SUPFAM" id="SSF103473">
    <property type="entry name" value="MFS general substrate transporter"/>
    <property type="match status" value="1"/>
</dbReference>
<feature type="transmembrane region" description="Helical" evidence="6">
    <location>
        <begin position="194"/>
        <end position="213"/>
    </location>
</feature>
<evidence type="ECO:0000259" key="7">
    <source>
        <dbReference type="PROSITE" id="PS50850"/>
    </source>
</evidence>
<dbReference type="EMBL" id="FNKO01000002">
    <property type="protein sequence ID" value="SDQ83149.1"/>
    <property type="molecule type" value="Genomic_DNA"/>
</dbReference>
<feature type="transmembrane region" description="Helical" evidence="6">
    <location>
        <begin position="380"/>
        <end position="403"/>
    </location>
</feature>
<keyword evidence="4 6" id="KW-1133">Transmembrane helix</keyword>
<evidence type="ECO:0000256" key="6">
    <source>
        <dbReference type="SAM" id="Phobius"/>
    </source>
</evidence>
<evidence type="ECO:0000256" key="3">
    <source>
        <dbReference type="ARBA" id="ARBA00022692"/>
    </source>
</evidence>
<feature type="transmembrane region" description="Helical" evidence="6">
    <location>
        <begin position="349"/>
        <end position="368"/>
    </location>
</feature>
<feature type="domain" description="Major facilitator superfamily (MFS) profile" evidence="7">
    <location>
        <begin position="38"/>
        <end position="439"/>
    </location>
</feature>
<keyword evidence="3 6" id="KW-0812">Transmembrane</keyword>
<keyword evidence="9" id="KW-1185">Reference proteome</keyword>
<sequence length="457" mass="48871">MVFSYYRKVYHIAVKGVSVSSSASTTPTELGRQRWLRLLPVAFVTYSLAYLDRSNYSIGVAGGMKEDLAIGGGTASLIGAAFFLGYTLFQIPGTIYAERRSVRNLIFWCTLAWGVLATLQGLLQHAVTLLVVRFLLGSVEAAVLPAMVVFLARWFTKRERGSANAVLILGNPITVMWLNAVSGYIVELTSWREMFIIEGLPAIAWAFVFRALVSDFPSTAKWLNRSERDALLSALESEEGAGTPVASYAQAVRSRPVVLFSVQYLLWSIGVYGLVFWLPSIVKAGSGQGIGLTGLISAIPFGVAALLMVLNSRVSDRAGTRSRYVWPWLLGGGAAFYLSYLVGPDNFTAALLLLVVAGGAMYAPYGPYFAYVSESLPRDFAGAGVACVNAVGSLGGFLGSYLVGYLNSATGSNTASFMLMAGSLVLAALITPLVRSRRTPASAEPAEPELAAGNGNR</sequence>
<evidence type="ECO:0000256" key="2">
    <source>
        <dbReference type="ARBA" id="ARBA00022448"/>
    </source>
</evidence>
<dbReference type="InterPro" id="IPR011701">
    <property type="entry name" value="MFS"/>
</dbReference>
<comment type="subcellular location">
    <subcellularLocation>
        <location evidence="1">Cell membrane</location>
        <topology evidence="1">Multi-pass membrane protein</topology>
    </subcellularLocation>
</comment>
<dbReference type="PANTHER" id="PTHR43791">
    <property type="entry name" value="PERMEASE-RELATED"/>
    <property type="match status" value="1"/>
</dbReference>
<dbReference type="CDD" id="cd17319">
    <property type="entry name" value="MFS_ExuT_GudP_like"/>
    <property type="match status" value="1"/>
</dbReference>
<dbReference type="PROSITE" id="PS50850">
    <property type="entry name" value="MFS"/>
    <property type="match status" value="1"/>
</dbReference>
<keyword evidence="5 6" id="KW-0472">Membrane</keyword>
<reference evidence="9" key="1">
    <citation type="submission" date="2016-10" db="EMBL/GenBank/DDBJ databases">
        <authorList>
            <person name="Varghese N."/>
            <person name="Submissions S."/>
        </authorList>
    </citation>
    <scope>NUCLEOTIDE SEQUENCE [LARGE SCALE GENOMIC DNA]</scope>
    <source>
        <strain evidence="9">DSM 45459</strain>
    </source>
</reference>